<feature type="compositionally biased region" description="Basic and acidic residues" evidence="3">
    <location>
        <begin position="206"/>
        <end position="223"/>
    </location>
</feature>
<dbReference type="Pfam" id="PF07707">
    <property type="entry name" value="BACK"/>
    <property type="match status" value="1"/>
</dbReference>
<reference evidence="5" key="1">
    <citation type="journal article" date="2023" name="G3 (Bethesda)">
        <title>A reference genome for the long-term kleptoplast-retaining sea slug Elysia crispata morphotype clarki.</title>
        <authorList>
            <person name="Eastman K.E."/>
            <person name="Pendleton A.L."/>
            <person name="Shaikh M.A."/>
            <person name="Suttiyut T."/>
            <person name="Ogas R."/>
            <person name="Tomko P."/>
            <person name="Gavelis G."/>
            <person name="Widhalm J.R."/>
            <person name="Wisecaver J.H."/>
        </authorList>
    </citation>
    <scope>NUCLEOTIDE SEQUENCE</scope>
    <source>
        <strain evidence="5">ECLA1</strain>
    </source>
</reference>
<feature type="region of interest" description="Disordered" evidence="3">
    <location>
        <begin position="201"/>
        <end position="225"/>
    </location>
</feature>
<evidence type="ECO:0000313" key="6">
    <source>
        <dbReference type="Proteomes" id="UP001283361"/>
    </source>
</evidence>
<name>A0AAE0Y5V7_9GAST</name>
<keyword evidence="6" id="KW-1185">Reference proteome</keyword>
<feature type="domain" description="BTB" evidence="4">
    <location>
        <begin position="1"/>
        <end position="47"/>
    </location>
</feature>
<dbReference type="Gene3D" id="3.30.710.10">
    <property type="entry name" value="Potassium Channel Kv1.1, Chain A"/>
    <property type="match status" value="1"/>
</dbReference>
<dbReference type="SUPFAM" id="SSF50978">
    <property type="entry name" value="WD40 repeat-like"/>
    <property type="match status" value="1"/>
</dbReference>
<evidence type="ECO:0000256" key="3">
    <source>
        <dbReference type="SAM" id="MobiDB-lite"/>
    </source>
</evidence>
<proteinExistence type="predicted"/>
<gene>
    <name evidence="5" type="ORF">RRG08_030744</name>
</gene>
<sequence>MSGFFRALFSSGMAEAREGKVTLQEISPGVFADVLKWTYQGDFILDRDNMFAVLSAAHLLDIGGLVSECTVFISQNLSVDNCVTAFQACQIYSIGCAFENKVKSFLFNNFDKVCVLTEFCALKKKDIEFLVTSSDLVTRSEDVVIDSILRWARFNATDERQMKATKEVGNNELMRSNGRDVPCGTLELDIHSQIREDNTVKASNVPRKELETPLRDVHSKSNNEEDSEQRVGILADLLGLTRYLLVSGNFYWQSLASDPMLQADQRCRAILKQILHYKTQLDSHQDACLSAACHRLSDKRTHCLLTCSNYRILRIVPGSNSVELSTDYPLDNSSLKGLVFYDNKLYISNERNCVHVFDPEAMKWDELTTVKESNVTAVTMMPVGNELVSVYTDVNQSYNIGSLSLQAHKPTEWKHVGTLSTCLKTLASVTNLGFRLIFFWRHNTQQTFSVECFHMIRGKSFLVPNQLVPTPGLVTFKHFDEAYALQDTGTLWRITALEEEPFIALRYELCLWNDKRAISGAILDQGNLLVFNPKGETYDQAEDTPALNDVFTKFTFLNAPHPNTGFIHAVLPKTFLG</sequence>
<evidence type="ECO:0000256" key="1">
    <source>
        <dbReference type="ARBA" id="ARBA00022441"/>
    </source>
</evidence>
<keyword evidence="2" id="KW-0677">Repeat</keyword>
<dbReference type="Proteomes" id="UP001283361">
    <property type="component" value="Unassembled WGS sequence"/>
</dbReference>
<dbReference type="AlphaFoldDB" id="A0AAE0Y5V7"/>
<dbReference type="EMBL" id="JAWDGP010006957">
    <property type="protein sequence ID" value="KAK3732547.1"/>
    <property type="molecule type" value="Genomic_DNA"/>
</dbReference>
<evidence type="ECO:0000259" key="4">
    <source>
        <dbReference type="PROSITE" id="PS50097"/>
    </source>
</evidence>
<protein>
    <recommendedName>
        <fullName evidence="4">BTB domain-containing protein</fullName>
    </recommendedName>
</protein>
<dbReference type="PROSITE" id="PS50097">
    <property type="entry name" value="BTB"/>
    <property type="match status" value="1"/>
</dbReference>
<dbReference type="PANTHER" id="PTHR45632">
    <property type="entry name" value="LD33804P"/>
    <property type="match status" value="1"/>
</dbReference>
<dbReference type="InterPro" id="IPR011705">
    <property type="entry name" value="BACK"/>
</dbReference>
<accession>A0AAE0Y5V7</accession>
<dbReference type="Gene3D" id="1.25.40.420">
    <property type="match status" value="1"/>
</dbReference>
<dbReference type="SUPFAM" id="SSF54695">
    <property type="entry name" value="POZ domain"/>
    <property type="match status" value="1"/>
</dbReference>
<keyword evidence="1" id="KW-0880">Kelch repeat</keyword>
<dbReference type="InterPro" id="IPR011333">
    <property type="entry name" value="SKP1/BTB/POZ_sf"/>
</dbReference>
<evidence type="ECO:0000256" key="2">
    <source>
        <dbReference type="ARBA" id="ARBA00022737"/>
    </source>
</evidence>
<dbReference type="Pfam" id="PF00651">
    <property type="entry name" value="BTB"/>
    <property type="match status" value="1"/>
</dbReference>
<dbReference type="InterPro" id="IPR036322">
    <property type="entry name" value="WD40_repeat_dom_sf"/>
</dbReference>
<comment type="caution">
    <text evidence="5">The sequence shown here is derived from an EMBL/GenBank/DDBJ whole genome shotgun (WGS) entry which is preliminary data.</text>
</comment>
<dbReference type="InterPro" id="IPR000210">
    <property type="entry name" value="BTB/POZ_dom"/>
</dbReference>
<dbReference type="PANTHER" id="PTHR45632:SF3">
    <property type="entry name" value="KELCH-LIKE PROTEIN 32"/>
    <property type="match status" value="1"/>
</dbReference>
<organism evidence="5 6">
    <name type="scientific">Elysia crispata</name>
    <name type="common">lettuce slug</name>
    <dbReference type="NCBI Taxonomy" id="231223"/>
    <lineage>
        <taxon>Eukaryota</taxon>
        <taxon>Metazoa</taxon>
        <taxon>Spiralia</taxon>
        <taxon>Lophotrochozoa</taxon>
        <taxon>Mollusca</taxon>
        <taxon>Gastropoda</taxon>
        <taxon>Heterobranchia</taxon>
        <taxon>Euthyneura</taxon>
        <taxon>Panpulmonata</taxon>
        <taxon>Sacoglossa</taxon>
        <taxon>Placobranchoidea</taxon>
        <taxon>Plakobranchidae</taxon>
        <taxon>Elysia</taxon>
    </lineage>
</organism>
<evidence type="ECO:0000313" key="5">
    <source>
        <dbReference type="EMBL" id="KAK3732547.1"/>
    </source>
</evidence>